<keyword evidence="7 13" id="KW-0274">FAD</keyword>
<evidence type="ECO:0000259" key="17">
    <source>
        <dbReference type="Pfam" id="PF02771"/>
    </source>
</evidence>
<dbReference type="InterPro" id="IPR009075">
    <property type="entry name" value="AcylCo_DH/oxidase_C"/>
</dbReference>
<dbReference type="InterPro" id="IPR036250">
    <property type="entry name" value="AcylCo_DH-like_C"/>
</dbReference>
<evidence type="ECO:0000256" key="13">
    <source>
        <dbReference type="PIRSR" id="PIRSR634183-3"/>
    </source>
</evidence>
<dbReference type="EMBL" id="QOUW02000110">
    <property type="protein sequence ID" value="RIW07165.1"/>
    <property type="molecule type" value="Genomic_DNA"/>
</dbReference>
<dbReference type="InterPro" id="IPR013786">
    <property type="entry name" value="AcylCoA_DH/ox_N"/>
</dbReference>
<keyword evidence="9 14" id="KW-0560">Oxidoreductase</keyword>
<dbReference type="Gene3D" id="1.20.140.10">
    <property type="entry name" value="Butyryl-CoA Dehydrogenase, subunit A, domain 3"/>
    <property type="match status" value="1"/>
</dbReference>
<dbReference type="EC" id="1.3.8.4" evidence="4"/>
<evidence type="ECO:0000256" key="6">
    <source>
        <dbReference type="ARBA" id="ARBA00022630"/>
    </source>
</evidence>
<dbReference type="Pfam" id="PF02770">
    <property type="entry name" value="Acyl-CoA_dh_M"/>
    <property type="match status" value="1"/>
</dbReference>
<dbReference type="RefSeq" id="WP_114092747.1">
    <property type="nucleotide sequence ID" value="NZ_QOUW02000110.1"/>
</dbReference>
<dbReference type="GO" id="GO:0006552">
    <property type="term" value="P:L-leucine catabolic process"/>
    <property type="evidence" value="ECO:0007669"/>
    <property type="project" value="TreeGrafter"/>
</dbReference>
<dbReference type="Pfam" id="PF02771">
    <property type="entry name" value="Acyl-CoA_dh_N"/>
    <property type="match status" value="1"/>
</dbReference>
<proteinExistence type="inferred from homology"/>
<dbReference type="GO" id="GO:0050660">
    <property type="term" value="F:flavin adenine dinucleotide binding"/>
    <property type="evidence" value="ECO:0007669"/>
    <property type="project" value="InterPro"/>
</dbReference>
<evidence type="ECO:0000256" key="5">
    <source>
        <dbReference type="ARBA" id="ARBA00018258"/>
    </source>
</evidence>
<comment type="catalytic activity">
    <reaction evidence="10">
        <text>3-methylbutanoyl-CoA + oxidized [electron-transfer flavoprotein] + H(+) = 3-methylbut-2-enoyl-CoA + reduced [electron-transfer flavoprotein]</text>
        <dbReference type="Rhea" id="RHEA:12276"/>
        <dbReference type="Rhea" id="RHEA-COMP:10685"/>
        <dbReference type="Rhea" id="RHEA-COMP:10686"/>
        <dbReference type="ChEBI" id="CHEBI:15378"/>
        <dbReference type="ChEBI" id="CHEBI:57344"/>
        <dbReference type="ChEBI" id="CHEBI:57345"/>
        <dbReference type="ChEBI" id="CHEBI:57692"/>
        <dbReference type="ChEBI" id="CHEBI:58307"/>
        <dbReference type="EC" id="1.3.8.4"/>
    </reaction>
</comment>
<dbReference type="Proteomes" id="UP000253437">
    <property type="component" value="Unassembled WGS sequence"/>
</dbReference>
<evidence type="ECO:0000256" key="8">
    <source>
        <dbReference type="ARBA" id="ARBA00022946"/>
    </source>
</evidence>
<feature type="active site" description="Proton acceptor" evidence="11">
    <location>
        <position position="249"/>
    </location>
</feature>
<comment type="pathway">
    <text evidence="2">Amino-acid degradation; L-leucine degradation; (S)-3-hydroxy-3-methylglutaryl-CoA from 3-isovaleryl-CoA: step 1/3.</text>
</comment>
<dbReference type="FunFam" id="1.20.140.10:FF:000003">
    <property type="entry name" value="isovaleryl-CoA dehydrogenase, mitochondrial"/>
    <property type="match status" value="1"/>
</dbReference>
<evidence type="ECO:0000256" key="14">
    <source>
        <dbReference type="RuleBase" id="RU362125"/>
    </source>
</evidence>
<organism evidence="18 19">
    <name type="scientific">Vibrio harveyi</name>
    <name type="common">Beneckea harveyi</name>
    <dbReference type="NCBI Taxonomy" id="669"/>
    <lineage>
        <taxon>Bacteria</taxon>
        <taxon>Pseudomonadati</taxon>
        <taxon>Pseudomonadota</taxon>
        <taxon>Gammaproteobacteria</taxon>
        <taxon>Vibrionales</taxon>
        <taxon>Vibrionaceae</taxon>
        <taxon>Vibrio</taxon>
    </lineage>
</organism>
<sequence length="389" mass="42416">MKSSYTPLNFGLGETIDMLRDHVNAFATEHIAPIAADIDRDNQFPNHLWSKFGEMGLLGVTVDEEFGGAGMGYLAHVVAMEEISRASASVALSYGAHSNLCVNQIFRNGSPAQREKYLPKLIDGSHVGALAMSEPNSGSDVVSMQLRAEDKGDHFLMNGNKMWITNGPDADTLVVYAKTDPNGGSRGITAFIIERDFEGFSHAQKLDKLGMRGSNTCELVFQDCVVPKENVLGELNRGVEVLMSGLDYERVVLAAGPLGIMQACMDEVVPYVHDRKQFGKSIGEFQLVQGKLADMYSRMNAAKAYVYAVAAACDRGECTRKDAAGVILYSAELATQMSLDAIQLLGGNGYINEYATGRLLRDAKLYEIGAGTSEIRRMLIGRELFEESR</sequence>
<comment type="caution">
    <text evidence="18">The sequence shown here is derived from an EMBL/GenBank/DDBJ whole genome shotgun (WGS) entry which is preliminary data.</text>
</comment>
<evidence type="ECO:0000256" key="1">
    <source>
        <dbReference type="ARBA" id="ARBA00001974"/>
    </source>
</evidence>
<evidence type="ECO:0000256" key="9">
    <source>
        <dbReference type="ARBA" id="ARBA00023002"/>
    </source>
</evidence>
<dbReference type="Pfam" id="PF00441">
    <property type="entry name" value="Acyl-CoA_dh_1"/>
    <property type="match status" value="1"/>
</dbReference>
<reference evidence="18 19" key="1">
    <citation type="submission" date="2018-08" db="EMBL/GenBank/DDBJ databases">
        <title>Vibrio harveyi strains pathogenic to white snook Centropomus viridis Lockington (1877) and potential probiotic bacteria.</title>
        <authorList>
            <person name="Soto-Rodriguez S."/>
            <person name="Gomez-Gil B."/>
            <person name="Lozano-Olvera R."/>
        </authorList>
    </citation>
    <scope>NUCLEOTIDE SEQUENCE [LARGE SCALE GENOMIC DNA]</scope>
    <source>
        <strain evidence="18 19">CAIM 1508</strain>
    </source>
</reference>
<feature type="binding site" evidence="13">
    <location>
        <begin position="372"/>
        <end position="374"/>
    </location>
    <ligand>
        <name>FAD</name>
        <dbReference type="ChEBI" id="CHEBI:57692"/>
    </ligand>
</feature>
<dbReference type="GO" id="GO:0008470">
    <property type="term" value="F:3-methylbutanoyl-CoA dehydrogenase activity"/>
    <property type="evidence" value="ECO:0007669"/>
    <property type="project" value="UniProtKB-EC"/>
</dbReference>
<dbReference type="InterPro" id="IPR037069">
    <property type="entry name" value="AcylCoA_DH/ox_N_sf"/>
</dbReference>
<comment type="cofactor">
    <cofactor evidence="1 13 14">
        <name>FAD</name>
        <dbReference type="ChEBI" id="CHEBI:57692"/>
    </cofactor>
</comment>
<evidence type="ECO:0000259" key="16">
    <source>
        <dbReference type="Pfam" id="PF02770"/>
    </source>
</evidence>
<accession>A0A8B3DB36</accession>
<dbReference type="PIRSF" id="PIRSF016578">
    <property type="entry name" value="HsaA"/>
    <property type="match status" value="1"/>
</dbReference>
<keyword evidence="8" id="KW-0809">Transit peptide</keyword>
<dbReference type="SUPFAM" id="SSF47203">
    <property type="entry name" value="Acyl-CoA dehydrogenase C-terminal domain-like"/>
    <property type="match status" value="1"/>
</dbReference>
<dbReference type="InterPro" id="IPR034183">
    <property type="entry name" value="IVD"/>
</dbReference>
<name>A0A8B3DB36_VIBHA</name>
<dbReference type="PROSITE" id="PS00073">
    <property type="entry name" value="ACYL_COA_DH_2"/>
    <property type="match status" value="1"/>
</dbReference>
<feature type="binding site" evidence="12">
    <location>
        <begin position="247"/>
        <end position="250"/>
    </location>
    <ligand>
        <name>substrate</name>
    </ligand>
</feature>
<feature type="binding site" evidence="13">
    <location>
        <position position="286"/>
    </location>
    <ligand>
        <name>FAD</name>
        <dbReference type="ChEBI" id="CHEBI:57692"/>
    </ligand>
</feature>
<comment type="similarity">
    <text evidence="3 14">Belongs to the acyl-CoA dehydrogenase family.</text>
</comment>
<feature type="binding site" evidence="13">
    <location>
        <position position="275"/>
    </location>
    <ligand>
        <name>FAD</name>
        <dbReference type="ChEBI" id="CHEBI:57692"/>
    </ligand>
</feature>
<feature type="binding site" evidence="13">
    <location>
        <begin position="130"/>
        <end position="139"/>
    </location>
    <ligand>
        <name>FAD</name>
        <dbReference type="ChEBI" id="CHEBI:57692"/>
    </ligand>
</feature>
<dbReference type="CDD" id="cd01156">
    <property type="entry name" value="IVD"/>
    <property type="match status" value="1"/>
</dbReference>
<evidence type="ECO:0000313" key="19">
    <source>
        <dbReference type="Proteomes" id="UP000253437"/>
    </source>
</evidence>
<feature type="binding site" evidence="13">
    <location>
        <begin position="163"/>
        <end position="165"/>
    </location>
    <ligand>
        <name>FAD</name>
        <dbReference type="ChEBI" id="CHEBI:57692"/>
    </ligand>
</feature>
<evidence type="ECO:0000256" key="11">
    <source>
        <dbReference type="PIRSR" id="PIRSR634183-1"/>
    </source>
</evidence>
<evidence type="ECO:0000256" key="12">
    <source>
        <dbReference type="PIRSR" id="PIRSR634183-2"/>
    </source>
</evidence>
<dbReference type="FunFam" id="1.10.540.10:FF:000022">
    <property type="entry name" value="Isovaleryl-CoA dehydrogenase isoform 2"/>
    <property type="match status" value="1"/>
</dbReference>
<dbReference type="SUPFAM" id="SSF56645">
    <property type="entry name" value="Acyl-CoA dehydrogenase NM domain-like"/>
    <property type="match status" value="1"/>
</dbReference>
<dbReference type="Gene3D" id="2.40.110.10">
    <property type="entry name" value="Butyryl-CoA Dehydrogenase, subunit A, domain 2"/>
    <property type="match status" value="1"/>
</dbReference>
<gene>
    <name evidence="18" type="ORF">DS957_021075</name>
</gene>
<dbReference type="InterPro" id="IPR046373">
    <property type="entry name" value="Acyl-CoA_Oxase/DH_mid-dom_sf"/>
</dbReference>
<dbReference type="PANTHER" id="PTHR43884">
    <property type="entry name" value="ACYL-COA DEHYDROGENASE"/>
    <property type="match status" value="1"/>
</dbReference>
<dbReference type="PANTHER" id="PTHR43884:SF12">
    <property type="entry name" value="ISOVALERYL-COA DEHYDROGENASE, MITOCHONDRIAL-RELATED"/>
    <property type="match status" value="1"/>
</dbReference>
<evidence type="ECO:0000313" key="18">
    <source>
        <dbReference type="EMBL" id="RIW07165.1"/>
    </source>
</evidence>
<feature type="binding site" evidence="12">
    <location>
        <begin position="185"/>
        <end position="186"/>
    </location>
    <ligand>
        <name>substrate</name>
    </ligand>
</feature>
<dbReference type="InterPro" id="IPR006089">
    <property type="entry name" value="Acyl-CoA_DH_CS"/>
</dbReference>
<dbReference type="Gene3D" id="1.10.540.10">
    <property type="entry name" value="Acyl-CoA dehydrogenase/oxidase, N-terminal domain"/>
    <property type="match status" value="1"/>
</dbReference>
<evidence type="ECO:0000259" key="15">
    <source>
        <dbReference type="Pfam" id="PF00441"/>
    </source>
</evidence>
<evidence type="ECO:0000256" key="3">
    <source>
        <dbReference type="ARBA" id="ARBA00009347"/>
    </source>
</evidence>
<protein>
    <recommendedName>
        <fullName evidence="5">Isovaleryl-CoA dehydrogenase, mitochondrial</fullName>
        <ecNumber evidence="4">1.3.8.4</ecNumber>
    </recommendedName>
</protein>
<evidence type="ECO:0000256" key="4">
    <source>
        <dbReference type="ARBA" id="ARBA00012044"/>
    </source>
</evidence>
<dbReference type="InterPro" id="IPR006091">
    <property type="entry name" value="Acyl-CoA_Oxase/DH_mid-dom"/>
</dbReference>
<feature type="domain" description="Acyl-CoA dehydrogenase/oxidase N-terminal" evidence="17">
    <location>
        <begin position="14"/>
        <end position="124"/>
    </location>
</feature>
<feature type="domain" description="Acyl-CoA oxidase/dehydrogenase middle" evidence="16">
    <location>
        <begin position="129"/>
        <end position="224"/>
    </location>
</feature>
<evidence type="ECO:0000256" key="7">
    <source>
        <dbReference type="ARBA" id="ARBA00022827"/>
    </source>
</evidence>
<dbReference type="InterPro" id="IPR009100">
    <property type="entry name" value="AcylCoA_DH/oxidase_NM_dom_sf"/>
</dbReference>
<feature type="binding site" evidence="12">
    <location>
        <begin position="370"/>
        <end position="371"/>
    </location>
    <ligand>
        <name>substrate</name>
    </ligand>
</feature>
<dbReference type="FunFam" id="2.40.110.10:FF:000004">
    <property type="entry name" value="Isovaleryl-CoA dehydrogenase, mitochondrial"/>
    <property type="match status" value="1"/>
</dbReference>
<feature type="binding site" evidence="13">
    <location>
        <begin position="343"/>
        <end position="347"/>
    </location>
    <ligand>
        <name>FAD</name>
        <dbReference type="ChEBI" id="CHEBI:57692"/>
    </ligand>
</feature>
<feature type="domain" description="Acyl-CoA dehydrogenase/oxidase C-terminal" evidence="15">
    <location>
        <begin position="236"/>
        <end position="384"/>
    </location>
</feature>
<keyword evidence="6 14" id="KW-0285">Flavoprotein</keyword>
<evidence type="ECO:0000256" key="10">
    <source>
        <dbReference type="ARBA" id="ARBA00052875"/>
    </source>
</evidence>
<dbReference type="AlphaFoldDB" id="A0A8B3DB36"/>
<feature type="binding site" evidence="12">
    <location>
        <position position="139"/>
    </location>
    <ligand>
        <name>substrate</name>
    </ligand>
</feature>
<evidence type="ECO:0000256" key="2">
    <source>
        <dbReference type="ARBA" id="ARBA00004898"/>
    </source>
</evidence>
<dbReference type="PROSITE" id="PS00072">
    <property type="entry name" value="ACYL_COA_DH_1"/>
    <property type="match status" value="1"/>
</dbReference>